<dbReference type="Gene3D" id="3.40.640.10">
    <property type="entry name" value="Type I PLP-dependent aspartate aminotransferase-like (Major domain)"/>
    <property type="match status" value="1"/>
</dbReference>
<dbReference type="PANTHER" id="PTHR42885:SF2">
    <property type="entry name" value="HISTIDINOL-PHOSPHATE AMINOTRANSFERASE"/>
    <property type="match status" value="1"/>
</dbReference>
<organism evidence="12 13">
    <name type="scientific">Ornithinimicrobium ciconiae</name>
    <dbReference type="NCBI Taxonomy" id="2594265"/>
    <lineage>
        <taxon>Bacteria</taxon>
        <taxon>Bacillati</taxon>
        <taxon>Actinomycetota</taxon>
        <taxon>Actinomycetes</taxon>
        <taxon>Micrococcales</taxon>
        <taxon>Ornithinimicrobiaceae</taxon>
        <taxon>Ornithinimicrobium</taxon>
    </lineage>
</organism>
<dbReference type="NCBIfam" id="TIGR01141">
    <property type="entry name" value="hisC"/>
    <property type="match status" value="1"/>
</dbReference>
<evidence type="ECO:0000313" key="12">
    <source>
        <dbReference type="EMBL" id="QDO90342.1"/>
    </source>
</evidence>
<evidence type="ECO:0000259" key="11">
    <source>
        <dbReference type="Pfam" id="PF00155"/>
    </source>
</evidence>
<evidence type="ECO:0000256" key="4">
    <source>
        <dbReference type="ARBA" id="ARBA00022576"/>
    </source>
</evidence>
<comment type="pathway">
    <text evidence="9">Amino-acid biosynthesis; L-histidine biosynthesis; L-histidine from 5-phospho-alpha-D-ribose 1-diphosphate: step 7/9.</text>
</comment>
<dbReference type="KEGG" id="orz:FNH13_10245"/>
<dbReference type="InterPro" id="IPR015421">
    <property type="entry name" value="PyrdxlP-dep_Trfase_major"/>
</dbReference>
<keyword evidence="5 9" id="KW-0028">Amino-acid biosynthesis</keyword>
<keyword evidence="8 9" id="KW-0368">Histidine biosynthesis</keyword>
<keyword evidence="13" id="KW-1185">Reference proteome</keyword>
<evidence type="ECO:0000256" key="9">
    <source>
        <dbReference type="HAMAP-Rule" id="MF_01023"/>
    </source>
</evidence>
<feature type="modified residue" description="N6-(pyridoxal phosphate)lysine" evidence="9">
    <location>
        <position position="229"/>
    </location>
</feature>
<evidence type="ECO:0000256" key="6">
    <source>
        <dbReference type="ARBA" id="ARBA00022679"/>
    </source>
</evidence>
<keyword evidence="4 9" id="KW-0032">Aminotransferase</keyword>
<gene>
    <name evidence="9 12" type="primary">hisC</name>
    <name evidence="12" type="ORF">FNH13_10245</name>
</gene>
<dbReference type="InterPro" id="IPR005861">
    <property type="entry name" value="HisP_aminotrans"/>
</dbReference>
<evidence type="ECO:0000256" key="5">
    <source>
        <dbReference type="ARBA" id="ARBA00022605"/>
    </source>
</evidence>
<dbReference type="GO" id="GO:0000105">
    <property type="term" value="P:L-histidine biosynthetic process"/>
    <property type="evidence" value="ECO:0007669"/>
    <property type="project" value="UniProtKB-UniRule"/>
</dbReference>
<comment type="similarity">
    <text evidence="2 9">Belongs to the class-II pyridoxal-phosphate-dependent aminotransferase family. Histidinol-phosphate aminotransferase subfamily.</text>
</comment>
<dbReference type="AlphaFoldDB" id="A0A516GFP5"/>
<keyword evidence="6 9" id="KW-0808">Transferase</keyword>
<keyword evidence="7 9" id="KW-0663">Pyridoxal phosphate</keyword>
<dbReference type="Proteomes" id="UP000315395">
    <property type="component" value="Chromosome"/>
</dbReference>
<comment type="catalytic activity">
    <reaction evidence="9">
        <text>L-histidinol phosphate + 2-oxoglutarate = 3-(imidazol-4-yl)-2-oxopropyl phosphate + L-glutamate</text>
        <dbReference type="Rhea" id="RHEA:23744"/>
        <dbReference type="ChEBI" id="CHEBI:16810"/>
        <dbReference type="ChEBI" id="CHEBI:29985"/>
        <dbReference type="ChEBI" id="CHEBI:57766"/>
        <dbReference type="ChEBI" id="CHEBI:57980"/>
        <dbReference type="EC" id="2.6.1.9"/>
    </reaction>
</comment>
<name>A0A516GFP5_9MICO</name>
<evidence type="ECO:0000313" key="13">
    <source>
        <dbReference type="Proteomes" id="UP000315395"/>
    </source>
</evidence>
<dbReference type="InterPro" id="IPR004839">
    <property type="entry name" value="Aminotransferase_I/II_large"/>
</dbReference>
<dbReference type="Pfam" id="PF00155">
    <property type="entry name" value="Aminotran_1_2"/>
    <property type="match status" value="1"/>
</dbReference>
<dbReference type="SUPFAM" id="SSF53383">
    <property type="entry name" value="PLP-dependent transferases"/>
    <property type="match status" value="1"/>
</dbReference>
<evidence type="ECO:0000256" key="10">
    <source>
        <dbReference type="SAM" id="MobiDB-lite"/>
    </source>
</evidence>
<comment type="cofactor">
    <cofactor evidence="1 9">
        <name>pyridoxal 5'-phosphate</name>
        <dbReference type="ChEBI" id="CHEBI:597326"/>
    </cofactor>
</comment>
<evidence type="ECO:0000256" key="7">
    <source>
        <dbReference type="ARBA" id="ARBA00022898"/>
    </source>
</evidence>
<dbReference type="CDD" id="cd00609">
    <property type="entry name" value="AAT_like"/>
    <property type="match status" value="1"/>
</dbReference>
<feature type="compositionally biased region" description="Pro residues" evidence="10">
    <location>
        <begin position="375"/>
        <end position="390"/>
    </location>
</feature>
<dbReference type="HAMAP" id="MF_01023">
    <property type="entry name" value="HisC_aminotrans_2"/>
    <property type="match status" value="1"/>
</dbReference>
<evidence type="ECO:0000256" key="8">
    <source>
        <dbReference type="ARBA" id="ARBA00023102"/>
    </source>
</evidence>
<dbReference type="InterPro" id="IPR015422">
    <property type="entry name" value="PyrdxlP-dep_Trfase_small"/>
</dbReference>
<feature type="region of interest" description="Disordered" evidence="10">
    <location>
        <begin position="365"/>
        <end position="415"/>
    </location>
</feature>
<dbReference type="GO" id="GO:0030170">
    <property type="term" value="F:pyridoxal phosphate binding"/>
    <property type="evidence" value="ECO:0007669"/>
    <property type="project" value="InterPro"/>
</dbReference>
<dbReference type="InterPro" id="IPR015424">
    <property type="entry name" value="PyrdxlP-dep_Trfase"/>
</dbReference>
<dbReference type="Gene3D" id="3.90.1150.10">
    <property type="entry name" value="Aspartate Aminotransferase, domain 1"/>
    <property type="match status" value="1"/>
</dbReference>
<proteinExistence type="inferred from homology"/>
<dbReference type="UniPathway" id="UPA00031">
    <property type="reaction ID" value="UER00012"/>
</dbReference>
<dbReference type="EC" id="2.6.1.9" evidence="9"/>
<dbReference type="GO" id="GO:0004400">
    <property type="term" value="F:histidinol-phosphate transaminase activity"/>
    <property type="evidence" value="ECO:0007669"/>
    <property type="project" value="UniProtKB-UniRule"/>
</dbReference>
<evidence type="ECO:0000256" key="2">
    <source>
        <dbReference type="ARBA" id="ARBA00007970"/>
    </source>
</evidence>
<reference evidence="12 13" key="1">
    <citation type="submission" date="2019-07" db="EMBL/GenBank/DDBJ databases">
        <title>complete genome sequencing of Ornithinimicrobium sp. H23M54.</title>
        <authorList>
            <person name="Bae J.-W."/>
            <person name="Lee S.-Y."/>
        </authorList>
    </citation>
    <scope>NUCLEOTIDE SEQUENCE [LARGE SCALE GENOMIC DNA]</scope>
    <source>
        <strain evidence="12 13">H23M54</strain>
    </source>
</reference>
<sequence>MRGGPTKPLSKLFPPDLIREDLRDFTGYSSARTADDGRPATIWLNANEAATGSVVDPEGAQRRYPDPQPAELVSALANTYAVSPEQVVVGRGSDECIDLLVRALTAPGSQDAIVQASPTFGMYAVSARLQGVPVIDVPQRDLGTIWEVDTAALAAAAVEHGAKVVFLTSPGNPTGAVVPTDAIETLADALAEQAVVVVDEAYQEFAGPRSAATLLSEHPNLVVLRTLSKAHGLAGARVGSALCHPDLATVLRRVQAPYPLPGPVTDLAIAALAFSVARSVDARVAQTRHDRERLAEALGADPRVRTVYASEANFLLVRSPVVDELLNDLRESGIVVRDMRHLLADALRVTVGSPEEIQAVQQALAGAVQDTSAPTEPPTTQPAGPVPGPRPQHTQPSGIPTQTTTTTARARGIHS</sequence>
<dbReference type="EMBL" id="CP041616">
    <property type="protein sequence ID" value="QDO90342.1"/>
    <property type="molecule type" value="Genomic_DNA"/>
</dbReference>
<feature type="domain" description="Aminotransferase class I/classII large" evidence="11">
    <location>
        <begin position="59"/>
        <end position="363"/>
    </location>
</feature>
<dbReference type="PANTHER" id="PTHR42885">
    <property type="entry name" value="HISTIDINOL-PHOSPHATE AMINOTRANSFERASE-RELATED"/>
    <property type="match status" value="1"/>
</dbReference>
<evidence type="ECO:0000256" key="3">
    <source>
        <dbReference type="ARBA" id="ARBA00011738"/>
    </source>
</evidence>
<protein>
    <recommendedName>
        <fullName evidence="9">Histidinol-phosphate aminotransferase</fullName>
        <ecNumber evidence="9">2.6.1.9</ecNumber>
    </recommendedName>
    <alternativeName>
        <fullName evidence="9">Imidazole acetol-phosphate transaminase</fullName>
    </alternativeName>
</protein>
<evidence type="ECO:0000256" key="1">
    <source>
        <dbReference type="ARBA" id="ARBA00001933"/>
    </source>
</evidence>
<dbReference type="OrthoDB" id="9809616at2"/>
<comment type="subunit">
    <text evidence="3 9">Homodimer.</text>
</comment>
<accession>A0A516GFP5</accession>
<feature type="compositionally biased region" description="Low complexity" evidence="10">
    <location>
        <begin position="394"/>
        <end position="415"/>
    </location>
</feature>